<feature type="compositionally biased region" description="Polar residues" evidence="1">
    <location>
        <begin position="381"/>
        <end position="399"/>
    </location>
</feature>
<gene>
    <name evidence="2" type="ORF">g.91365</name>
</gene>
<protein>
    <submittedName>
        <fullName evidence="2">Uncharacterized protein</fullName>
    </submittedName>
</protein>
<dbReference type="AlphaFoldDB" id="A0A1D1YSS9"/>
<feature type="compositionally biased region" description="Basic residues" evidence="1">
    <location>
        <begin position="191"/>
        <end position="201"/>
    </location>
</feature>
<feature type="compositionally biased region" description="Low complexity" evidence="1">
    <location>
        <begin position="178"/>
        <end position="190"/>
    </location>
</feature>
<feature type="region of interest" description="Disordered" evidence="1">
    <location>
        <begin position="93"/>
        <end position="124"/>
    </location>
</feature>
<feature type="compositionally biased region" description="Low complexity" evidence="1">
    <location>
        <begin position="202"/>
        <end position="220"/>
    </location>
</feature>
<dbReference type="EMBL" id="GDJX01010239">
    <property type="protein sequence ID" value="JAT57697.1"/>
    <property type="molecule type" value="Transcribed_RNA"/>
</dbReference>
<feature type="region of interest" description="Disordered" evidence="1">
    <location>
        <begin position="152"/>
        <end position="220"/>
    </location>
</feature>
<sequence>MASALVNNVGLVPPDGFLDLQPYGWISPRVSFGRDFSDDDKPPQVPTAAAPSPEDPAAEDADLGSTDFEFRRLDDPVAMLPADELFSDGKLVPLQMASPRPPPESAAVGGLPHELGRAAGVSGSEGCLAELSPKAPRCSSRWRELLGLKRAAQADGGAKLDSTQRSWPPLSPSPSPAGSPGSSRKSPPARSLRHLLHRSRKSSSMDSSLSLPLLRDSDSESVSVSVCAARLSLSSSSCPDHEDVPRLSLDSDRAPSQIPVLALGRNPPRVVRLFPPRSGSGADPSSQPHPHHRCTPPSPGASAVDSPRMNSSGKVVFHGLERSSSSPSAFSSVGRAKRRGMERSYSANVVRVTPVLNVPVCSLWGASKAGSVFGLGHQLFSPSSQKKDSASWSPWSGATRNGGGGGRRPHVREF</sequence>
<feature type="region of interest" description="Disordered" evidence="1">
    <location>
        <begin position="381"/>
        <end position="414"/>
    </location>
</feature>
<feature type="region of interest" description="Disordered" evidence="1">
    <location>
        <begin position="269"/>
        <end position="312"/>
    </location>
</feature>
<name>A0A1D1YSS9_9ARAE</name>
<dbReference type="PANTHER" id="PTHR31722:SF0">
    <property type="entry name" value="OS06G0675200 PROTEIN"/>
    <property type="match status" value="1"/>
</dbReference>
<dbReference type="PANTHER" id="PTHR31722">
    <property type="entry name" value="OS06G0675200 PROTEIN"/>
    <property type="match status" value="1"/>
</dbReference>
<reference evidence="2" key="1">
    <citation type="submission" date="2015-07" db="EMBL/GenBank/DDBJ databases">
        <title>Transcriptome Assembly of Anthurium amnicola.</title>
        <authorList>
            <person name="Suzuki J."/>
        </authorList>
    </citation>
    <scope>NUCLEOTIDE SEQUENCE</scope>
</reference>
<accession>A0A1D1YSS9</accession>
<evidence type="ECO:0000256" key="1">
    <source>
        <dbReference type="SAM" id="MobiDB-lite"/>
    </source>
</evidence>
<evidence type="ECO:0000313" key="2">
    <source>
        <dbReference type="EMBL" id="JAT57697.1"/>
    </source>
</evidence>
<organism evidence="2">
    <name type="scientific">Anthurium amnicola</name>
    <dbReference type="NCBI Taxonomy" id="1678845"/>
    <lineage>
        <taxon>Eukaryota</taxon>
        <taxon>Viridiplantae</taxon>
        <taxon>Streptophyta</taxon>
        <taxon>Embryophyta</taxon>
        <taxon>Tracheophyta</taxon>
        <taxon>Spermatophyta</taxon>
        <taxon>Magnoliopsida</taxon>
        <taxon>Liliopsida</taxon>
        <taxon>Araceae</taxon>
        <taxon>Pothoideae</taxon>
        <taxon>Potheae</taxon>
        <taxon>Anthurium</taxon>
    </lineage>
</organism>
<proteinExistence type="predicted"/>
<feature type="region of interest" description="Disordered" evidence="1">
    <location>
        <begin position="32"/>
        <end position="66"/>
    </location>
</feature>